<dbReference type="EMBL" id="JACXVP010000012">
    <property type="protein sequence ID" value="KAG5570077.1"/>
    <property type="molecule type" value="Genomic_DNA"/>
</dbReference>
<evidence type="ECO:0000313" key="2">
    <source>
        <dbReference type="Proteomes" id="UP000824120"/>
    </source>
</evidence>
<organism evidence="1 2">
    <name type="scientific">Solanum commersonii</name>
    <name type="common">Commerson's wild potato</name>
    <name type="synonym">Commerson's nightshade</name>
    <dbReference type="NCBI Taxonomy" id="4109"/>
    <lineage>
        <taxon>Eukaryota</taxon>
        <taxon>Viridiplantae</taxon>
        <taxon>Streptophyta</taxon>
        <taxon>Embryophyta</taxon>
        <taxon>Tracheophyta</taxon>
        <taxon>Spermatophyta</taxon>
        <taxon>Magnoliopsida</taxon>
        <taxon>eudicotyledons</taxon>
        <taxon>Gunneridae</taxon>
        <taxon>Pentapetalae</taxon>
        <taxon>asterids</taxon>
        <taxon>lamiids</taxon>
        <taxon>Solanales</taxon>
        <taxon>Solanaceae</taxon>
        <taxon>Solanoideae</taxon>
        <taxon>Solaneae</taxon>
        <taxon>Solanum</taxon>
    </lineage>
</organism>
<dbReference type="AlphaFoldDB" id="A0A9J5W3I7"/>
<keyword evidence="2" id="KW-1185">Reference proteome</keyword>
<comment type="caution">
    <text evidence="1">The sequence shown here is derived from an EMBL/GenBank/DDBJ whole genome shotgun (WGS) entry which is preliminary data.</text>
</comment>
<name>A0A9J5W3I7_SOLCO</name>
<sequence length="91" mass="9776">MRDQVSSPIATDEVNDGPNFSLGISQVSGSTQNWFVSNDGLSLFCFGGHILGMKFISVKVDADCGVFVVAFAEFVSNGQHILNQHVKADIL</sequence>
<reference evidence="1 2" key="1">
    <citation type="submission" date="2020-09" db="EMBL/GenBank/DDBJ databases">
        <title>De no assembly of potato wild relative species, Solanum commersonii.</title>
        <authorList>
            <person name="Cho K."/>
        </authorList>
    </citation>
    <scope>NUCLEOTIDE SEQUENCE [LARGE SCALE GENOMIC DNA]</scope>
    <source>
        <strain evidence="1">LZ3.2</strain>
        <tissue evidence="1">Leaf</tissue>
    </source>
</reference>
<evidence type="ECO:0000313" key="1">
    <source>
        <dbReference type="EMBL" id="KAG5570077.1"/>
    </source>
</evidence>
<proteinExistence type="predicted"/>
<accession>A0A9J5W3I7</accession>
<dbReference type="Proteomes" id="UP000824120">
    <property type="component" value="Chromosome 12"/>
</dbReference>
<gene>
    <name evidence="1" type="ORF">H5410_059843</name>
</gene>
<protein>
    <submittedName>
        <fullName evidence="1">Uncharacterized protein</fullName>
    </submittedName>
</protein>